<keyword evidence="7" id="KW-1185">Reference proteome</keyword>
<dbReference type="GO" id="GO:0009396">
    <property type="term" value="P:folic acid-containing compound biosynthetic process"/>
    <property type="evidence" value="ECO:0007669"/>
    <property type="project" value="TreeGrafter"/>
</dbReference>
<evidence type="ECO:0000256" key="5">
    <source>
        <dbReference type="RuleBase" id="RU361279"/>
    </source>
</evidence>
<keyword evidence="5" id="KW-0479">Metal-binding</keyword>
<dbReference type="PANTHER" id="PTHR23407">
    <property type="entry name" value="ATPASE INHIBITOR/5-FORMYLTETRAHYDROFOLATE CYCLO-LIGASE"/>
    <property type="match status" value="1"/>
</dbReference>
<dbReference type="SUPFAM" id="SSF100950">
    <property type="entry name" value="NagB/RpiA/CoA transferase-like"/>
    <property type="match status" value="1"/>
</dbReference>
<evidence type="ECO:0000256" key="4">
    <source>
        <dbReference type="PIRSR" id="PIRSR006806-1"/>
    </source>
</evidence>
<comment type="caution">
    <text evidence="6">The sequence shown here is derived from an EMBL/GenBank/DDBJ whole genome shotgun (WGS) entry which is preliminary data.</text>
</comment>
<dbReference type="PANTHER" id="PTHR23407:SF1">
    <property type="entry name" value="5-FORMYLTETRAHYDROFOLATE CYCLO-LIGASE"/>
    <property type="match status" value="1"/>
</dbReference>
<organism evidence="6 7">
    <name type="scientific">Acidisoma cellulosilyticum</name>
    <dbReference type="NCBI Taxonomy" id="2802395"/>
    <lineage>
        <taxon>Bacteria</taxon>
        <taxon>Pseudomonadati</taxon>
        <taxon>Pseudomonadota</taxon>
        <taxon>Alphaproteobacteria</taxon>
        <taxon>Acetobacterales</taxon>
        <taxon>Acidocellaceae</taxon>
        <taxon>Acidisoma</taxon>
    </lineage>
</organism>
<dbReference type="GO" id="GO:0005524">
    <property type="term" value="F:ATP binding"/>
    <property type="evidence" value="ECO:0007669"/>
    <property type="project" value="UniProtKB-KW"/>
</dbReference>
<protein>
    <recommendedName>
        <fullName evidence="5">5-formyltetrahydrofolate cyclo-ligase</fullName>
        <ecNumber evidence="5">6.3.3.2</ecNumber>
    </recommendedName>
</protein>
<keyword evidence="6" id="KW-0436">Ligase</keyword>
<dbReference type="EC" id="6.3.3.2" evidence="5"/>
<keyword evidence="3 4" id="KW-0067">ATP-binding</keyword>
<evidence type="ECO:0000256" key="1">
    <source>
        <dbReference type="ARBA" id="ARBA00010638"/>
    </source>
</evidence>
<dbReference type="EMBL" id="JAESVA010000007">
    <property type="protein sequence ID" value="MCB8882467.1"/>
    <property type="molecule type" value="Genomic_DNA"/>
</dbReference>
<keyword evidence="5" id="KW-0460">Magnesium</keyword>
<dbReference type="RefSeq" id="WP_227309122.1">
    <property type="nucleotide sequence ID" value="NZ_JAESVA010000007.1"/>
</dbReference>
<dbReference type="Gene3D" id="3.40.50.10420">
    <property type="entry name" value="NagB/RpiA/CoA transferase-like"/>
    <property type="match status" value="1"/>
</dbReference>
<evidence type="ECO:0000313" key="7">
    <source>
        <dbReference type="Proteomes" id="UP000721844"/>
    </source>
</evidence>
<feature type="binding site" evidence="4">
    <location>
        <begin position="140"/>
        <end position="148"/>
    </location>
    <ligand>
        <name>ATP</name>
        <dbReference type="ChEBI" id="CHEBI:30616"/>
    </ligand>
</feature>
<comment type="similarity">
    <text evidence="1 5">Belongs to the 5-formyltetrahydrofolate cyclo-ligase family.</text>
</comment>
<proteinExistence type="inferred from homology"/>
<dbReference type="Pfam" id="PF01812">
    <property type="entry name" value="5-FTHF_cyc-lig"/>
    <property type="match status" value="1"/>
</dbReference>
<accession>A0A964E5I3</accession>
<comment type="cofactor">
    <cofactor evidence="5">
        <name>Mg(2+)</name>
        <dbReference type="ChEBI" id="CHEBI:18420"/>
    </cofactor>
</comment>
<dbReference type="GO" id="GO:0030272">
    <property type="term" value="F:5-formyltetrahydrofolate cyclo-ligase activity"/>
    <property type="evidence" value="ECO:0007669"/>
    <property type="project" value="UniProtKB-EC"/>
</dbReference>
<keyword evidence="2 4" id="KW-0547">Nucleotide-binding</keyword>
<dbReference type="Proteomes" id="UP000721844">
    <property type="component" value="Unassembled WGS sequence"/>
</dbReference>
<dbReference type="PIRSF" id="PIRSF006806">
    <property type="entry name" value="FTHF_cligase"/>
    <property type="match status" value="1"/>
</dbReference>
<evidence type="ECO:0000313" key="6">
    <source>
        <dbReference type="EMBL" id="MCB8882467.1"/>
    </source>
</evidence>
<feature type="binding site" evidence="4">
    <location>
        <position position="67"/>
    </location>
    <ligand>
        <name>substrate</name>
    </ligand>
</feature>
<reference evidence="6 7" key="1">
    <citation type="journal article" date="2021" name="Microorganisms">
        <title>Acidisoma silvae sp. nov. and Acidisomacellulosilytica sp. nov., Two Acidophilic Bacteria Isolated from Decaying Wood, Hydrolyzing Cellulose and Producing Poly-3-hydroxybutyrate.</title>
        <authorList>
            <person name="Mieszkin S."/>
            <person name="Pouder E."/>
            <person name="Uroz S."/>
            <person name="Simon-Colin C."/>
            <person name="Alain K."/>
        </authorList>
    </citation>
    <scope>NUCLEOTIDE SEQUENCE [LARGE SCALE GENOMIC DNA]</scope>
    <source>
        <strain evidence="6 7">HW T5.17</strain>
    </source>
</reference>
<evidence type="ECO:0000256" key="3">
    <source>
        <dbReference type="ARBA" id="ARBA00022840"/>
    </source>
</evidence>
<dbReference type="InterPro" id="IPR037171">
    <property type="entry name" value="NagB/RpiA_transferase-like"/>
</dbReference>
<dbReference type="GO" id="GO:0035999">
    <property type="term" value="P:tetrahydrofolate interconversion"/>
    <property type="evidence" value="ECO:0007669"/>
    <property type="project" value="TreeGrafter"/>
</dbReference>
<dbReference type="GO" id="GO:0046872">
    <property type="term" value="F:metal ion binding"/>
    <property type="evidence" value="ECO:0007669"/>
    <property type="project" value="UniProtKB-KW"/>
</dbReference>
<sequence length="202" mass="21354">MAAPHFPSPPVEDAALIAAKAAARLAMAERRQGMDPALGAALVPHFLNHFSLPAGATISGFWPMGDEIDIRPLLVALAERGHPIGLPVTGKRGEPLVFRLWRPGDALLPGRFGTSHPDGLEVKPAILLMPLLGFDRFGNRLGYGGGFYDRSLAQLPGALRIGCAFAAQEMPLVPTGPFDQKLNAILTETGVRAFPPPSVAGL</sequence>
<name>A0A964E5I3_9PROT</name>
<dbReference type="AlphaFoldDB" id="A0A964E5I3"/>
<dbReference type="InterPro" id="IPR002698">
    <property type="entry name" value="FTHF_cligase"/>
</dbReference>
<gene>
    <name evidence="6" type="ORF">ACELLULO517_19620</name>
</gene>
<comment type="catalytic activity">
    <reaction evidence="5">
        <text>(6S)-5-formyl-5,6,7,8-tetrahydrofolate + ATP = (6R)-5,10-methenyltetrahydrofolate + ADP + phosphate</text>
        <dbReference type="Rhea" id="RHEA:10488"/>
        <dbReference type="ChEBI" id="CHEBI:30616"/>
        <dbReference type="ChEBI" id="CHEBI:43474"/>
        <dbReference type="ChEBI" id="CHEBI:57455"/>
        <dbReference type="ChEBI" id="CHEBI:57457"/>
        <dbReference type="ChEBI" id="CHEBI:456216"/>
        <dbReference type="EC" id="6.3.3.2"/>
    </reaction>
</comment>
<dbReference type="NCBIfam" id="TIGR02727">
    <property type="entry name" value="MTHFS_bact"/>
    <property type="match status" value="1"/>
</dbReference>
<evidence type="ECO:0000256" key="2">
    <source>
        <dbReference type="ARBA" id="ARBA00022741"/>
    </source>
</evidence>
<dbReference type="InterPro" id="IPR024185">
    <property type="entry name" value="FTHF_cligase-like_sf"/>
</dbReference>